<gene>
    <name evidence="7" type="ORF">GCM10008942_25590</name>
</gene>
<feature type="transmembrane region" description="Helical" evidence="5">
    <location>
        <begin position="21"/>
        <end position="42"/>
    </location>
</feature>
<reference evidence="7 8" key="1">
    <citation type="journal article" date="2019" name="Int. J. Syst. Evol. Microbiol.">
        <title>The Global Catalogue of Microorganisms (GCM) 10K type strain sequencing project: providing services to taxonomists for standard genome sequencing and annotation.</title>
        <authorList>
            <consortium name="The Broad Institute Genomics Platform"/>
            <consortium name="The Broad Institute Genome Sequencing Center for Infectious Disease"/>
            <person name="Wu L."/>
            <person name="Ma J."/>
        </authorList>
    </citation>
    <scope>NUCLEOTIDE SEQUENCE [LARGE SCALE GENOMIC DNA]</scope>
    <source>
        <strain evidence="7 8">JCM 15089</strain>
    </source>
</reference>
<dbReference type="RefSeq" id="WP_166935500.1">
    <property type="nucleotide sequence ID" value="NZ_BAAADD010000006.1"/>
</dbReference>
<evidence type="ECO:0000256" key="2">
    <source>
        <dbReference type="ARBA" id="ARBA00022692"/>
    </source>
</evidence>
<keyword evidence="4 5" id="KW-0472">Membrane</keyword>
<comment type="subcellular location">
    <subcellularLocation>
        <location evidence="1">Membrane</location>
        <topology evidence="1">Multi-pass membrane protein</topology>
    </subcellularLocation>
</comment>
<sequence>MIRRTLLIAWQEFVKYVTRRGFLISLLMVPAILALSIGMSSFTANHARTNVMTVVDLEGGYAGAIEQAVVRENARRELSALATYAHANVDRMVLRRKAPDLDRLFEAPDRIAAIKAFAAGGGWQPVFARLSPLLRAGAPVFTPPRPDLVLVPPPEDLVRDFAQDRGDAAYAYLSGGAAVTALGRPNRLNTIVVIPKGFAPGAGVEAKYWSIDSDQSVDLVRWALTDAFRLKLNQALVPPEVRSKVTLDVDAGVKMIDPTAGRETSWKDRVAQLVPMGLAFLLFMVAFSDAALLLQGVVEEKSTRMIEVLLSCASPSEIMTGKLIGVVGLALVTILGWGVIGLAMAAGFSSEALAVIGVGLKSILPMLPLILVYFLCGLMIYAAIFLGIGATTTSLPDAQALIGPASMIIFLPNMLIGALVQDPNGTLAQVLSWIPIYTPFFMLVRLPFHPAPIELWATAGLTLLTTVLLVRQMGRVFARHVLTTERPPSFVGLIRQVFGRAKV</sequence>
<protein>
    <recommendedName>
        <fullName evidence="6">ABC-2 type transporter transmembrane domain-containing protein</fullName>
    </recommendedName>
</protein>
<keyword evidence="2 5" id="KW-0812">Transmembrane</keyword>
<feature type="transmembrane region" description="Helical" evidence="5">
    <location>
        <begin position="273"/>
        <end position="294"/>
    </location>
</feature>
<feature type="domain" description="ABC-2 type transporter transmembrane" evidence="6">
    <location>
        <begin position="20"/>
        <end position="469"/>
    </location>
</feature>
<evidence type="ECO:0000256" key="4">
    <source>
        <dbReference type="ARBA" id="ARBA00023136"/>
    </source>
</evidence>
<comment type="caution">
    <text evidence="7">The sequence shown here is derived from an EMBL/GenBank/DDBJ whole genome shotgun (WGS) entry which is preliminary data.</text>
</comment>
<dbReference type="Proteomes" id="UP001499951">
    <property type="component" value="Unassembled WGS sequence"/>
</dbReference>
<evidence type="ECO:0000259" key="6">
    <source>
        <dbReference type="Pfam" id="PF12698"/>
    </source>
</evidence>
<accession>A0ABN1EVL9</accession>
<dbReference type="EMBL" id="BAAADD010000006">
    <property type="protein sequence ID" value="GAA0575594.1"/>
    <property type="molecule type" value="Genomic_DNA"/>
</dbReference>
<proteinExistence type="predicted"/>
<feature type="transmembrane region" description="Helical" evidence="5">
    <location>
        <begin position="453"/>
        <end position="470"/>
    </location>
</feature>
<evidence type="ECO:0000256" key="1">
    <source>
        <dbReference type="ARBA" id="ARBA00004141"/>
    </source>
</evidence>
<evidence type="ECO:0000256" key="3">
    <source>
        <dbReference type="ARBA" id="ARBA00022989"/>
    </source>
</evidence>
<feature type="transmembrane region" description="Helical" evidence="5">
    <location>
        <begin position="323"/>
        <end position="346"/>
    </location>
</feature>
<evidence type="ECO:0000313" key="7">
    <source>
        <dbReference type="EMBL" id="GAA0575594.1"/>
    </source>
</evidence>
<dbReference type="PANTHER" id="PTHR43471:SF3">
    <property type="entry name" value="ABC TRANSPORTER PERMEASE PROTEIN NATB"/>
    <property type="match status" value="1"/>
</dbReference>
<keyword evidence="3 5" id="KW-1133">Transmembrane helix</keyword>
<name>A0ABN1EVL9_9PROT</name>
<evidence type="ECO:0000313" key="8">
    <source>
        <dbReference type="Proteomes" id="UP001499951"/>
    </source>
</evidence>
<organism evidence="7 8">
    <name type="scientific">Rhizomicrobium electricum</name>
    <dbReference type="NCBI Taxonomy" id="480070"/>
    <lineage>
        <taxon>Bacteria</taxon>
        <taxon>Pseudomonadati</taxon>
        <taxon>Pseudomonadota</taxon>
        <taxon>Alphaproteobacteria</taxon>
        <taxon>Micropepsales</taxon>
        <taxon>Micropepsaceae</taxon>
        <taxon>Rhizomicrobium</taxon>
    </lineage>
</organism>
<feature type="transmembrane region" description="Helical" evidence="5">
    <location>
        <begin position="400"/>
        <end position="420"/>
    </location>
</feature>
<dbReference type="PANTHER" id="PTHR43471">
    <property type="entry name" value="ABC TRANSPORTER PERMEASE"/>
    <property type="match status" value="1"/>
</dbReference>
<feature type="transmembrane region" description="Helical" evidence="5">
    <location>
        <begin position="366"/>
        <end position="388"/>
    </location>
</feature>
<dbReference type="InterPro" id="IPR013525">
    <property type="entry name" value="ABC2_TM"/>
</dbReference>
<keyword evidence="8" id="KW-1185">Reference proteome</keyword>
<dbReference type="Pfam" id="PF12698">
    <property type="entry name" value="ABC2_membrane_3"/>
    <property type="match status" value="1"/>
</dbReference>
<evidence type="ECO:0000256" key="5">
    <source>
        <dbReference type="SAM" id="Phobius"/>
    </source>
</evidence>